<name>A0A1G6QTM0_9BACT</name>
<evidence type="ECO:0000313" key="5">
    <source>
        <dbReference type="EMBL" id="SDC95728.1"/>
    </source>
</evidence>
<comment type="function">
    <text evidence="4">Could be involved in septation.</text>
</comment>
<accession>A0A1G6QTM0</accession>
<dbReference type="Gene3D" id="3.30.1120.40">
    <property type="entry name" value="Stage V sporulation protein G"/>
    <property type="match status" value="1"/>
</dbReference>
<dbReference type="EMBL" id="FMYU01000013">
    <property type="protein sequence ID" value="SDC95728.1"/>
    <property type="molecule type" value="Genomic_DNA"/>
</dbReference>
<reference evidence="6" key="1">
    <citation type="submission" date="2016-10" db="EMBL/GenBank/DDBJ databases">
        <authorList>
            <person name="Varghese N."/>
            <person name="Submissions S."/>
        </authorList>
    </citation>
    <scope>NUCLEOTIDE SEQUENCE [LARGE SCALE GENOMIC DNA]</scope>
    <source>
        <strain evidence="6">DSM 8415</strain>
    </source>
</reference>
<evidence type="ECO:0000256" key="3">
    <source>
        <dbReference type="ARBA" id="ARBA00023306"/>
    </source>
</evidence>
<dbReference type="GO" id="GO:0000917">
    <property type="term" value="P:division septum assembly"/>
    <property type="evidence" value="ECO:0007669"/>
    <property type="project" value="UniProtKB-KW"/>
</dbReference>
<keyword evidence="3 4" id="KW-0131">Cell cycle</keyword>
<dbReference type="InterPro" id="IPR007170">
    <property type="entry name" value="SpoVG"/>
</dbReference>
<comment type="similarity">
    <text evidence="4">Belongs to the SpoVG family.</text>
</comment>
<dbReference type="OrthoDB" id="9796286at2"/>
<organism evidence="5 6">
    <name type="scientific">Desulfurella multipotens</name>
    <dbReference type="NCBI Taxonomy" id="79269"/>
    <lineage>
        <taxon>Bacteria</taxon>
        <taxon>Pseudomonadati</taxon>
        <taxon>Campylobacterota</taxon>
        <taxon>Desulfurellia</taxon>
        <taxon>Desulfurellales</taxon>
        <taxon>Desulfurellaceae</taxon>
        <taxon>Desulfurella</taxon>
    </lineage>
</organism>
<sequence>MNITEVKISPISGDEKLKAFATVTFDDCFLVRDLKIINGKKGFFVAMPSRKMKDGTFKDIAHPLNNAMRQQLEAKVLEEYNKAIENQKS</sequence>
<keyword evidence="2 4" id="KW-0717">Septation</keyword>
<dbReference type="HAMAP" id="MF_00819">
    <property type="entry name" value="SpoVG"/>
    <property type="match status" value="1"/>
</dbReference>
<evidence type="ECO:0000256" key="1">
    <source>
        <dbReference type="ARBA" id="ARBA00022618"/>
    </source>
</evidence>
<dbReference type="NCBIfam" id="NF009749">
    <property type="entry name" value="PRK13259.1"/>
    <property type="match status" value="1"/>
</dbReference>
<dbReference type="InterPro" id="IPR036751">
    <property type="entry name" value="SpoVG_sf"/>
</dbReference>
<keyword evidence="6" id="KW-1185">Reference proteome</keyword>
<keyword evidence="1 4" id="KW-0132">Cell division</keyword>
<dbReference type="PANTHER" id="PTHR38429">
    <property type="entry name" value="SEPTATION PROTEIN SPOVG-RELATED"/>
    <property type="match status" value="1"/>
</dbReference>
<proteinExistence type="inferred from homology"/>
<dbReference type="Proteomes" id="UP000199411">
    <property type="component" value="Unassembled WGS sequence"/>
</dbReference>
<evidence type="ECO:0000256" key="2">
    <source>
        <dbReference type="ARBA" id="ARBA00023210"/>
    </source>
</evidence>
<dbReference type="Pfam" id="PF04026">
    <property type="entry name" value="SpoVG"/>
    <property type="match status" value="1"/>
</dbReference>
<dbReference type="AlphaFoldDB" id="A0A1G6QTM0"/>
<evidence type="ECO:0000256" key="4">
    <source>
        <dbReference type="HAMAP-Rule" id="MF_00819"/>
    </source>
</evidence>
<protein>
    <recommendedName>
        <fullName evidence="4">Putative septation protein SpoVG</fullName>
    </recommendedName>
</protein>
<dbReference type="GO" id="GO:0030435">
    <property type="term" value="P:sporulation resulting in formation of a cellular spore"/>
    <property type="evidence" value="ECO:0007669"/>
    <property type="project" value="InterPro"/>
</dbReference>
<dbReference type="RefSeq" id="WP_025391141.1">
    <property type="nucleotide sequence ID" value="NZ_FMYU01000013.1"/>
</dbReference>
<evidence type="ECO:0000313" key="6">
    <source>
        <dbReference type="Proteomes" id="UP000199411"/>
    </source>
</evidence>
<gene>
    <name evidence="4" type="primary">spoVG</name>
    <name evidence="5" type="ORF">SAMN05660835_01653</name>
</gene>
<dbReference type="PANTHER" id="PTHR38429:SF1">
    <property type="entry name" value="SEPTATION PROTEIN SPOVG-RELATED"/>
    <property type="match status" value="1"/>
</dbReference>
<dbReference type="SUPFAM" id="SSF160537">
    <property type="entry name" value="SpoVG-like"/>
    <property type="match status" value="1"/>
</dbReference>